<organism evidence="1 2">
    <name type="scientific">Melipona quadrifasciata</name>
    <dbReference type="NCBI Taxonomy" id="166423"/>
    <lineage>
        <taxon>Eukaryota</taxon>
        <taxon>Metazoa</taxon>
        <taxon>Ecdysozoa</taxon>
        <taxon>Arthropoda</taxon>
        <taxon>Hexapoda</taxon>
        <taxon>Insecta</taxon>
        <taxon>Pterygota</taxon>
        <taxon>Neoptera</taxon>
        <taxon>Endopterygota</taxon>
        <taxon>Hymenoptera</taxon>
        <taxon>Apocrita</taxon>
        <taxon>Aculeata</taxon>
        <taxon>Apoidea</taxon>
        <taxon>Anthophila</taxon>
        <taxon>Apidae</taxon>
        <taxon>Melipona</taxon>
    </lineage>
</organism>
<evidence type="ECO:0000313" key="2">
    <source>
        <dbReference type="Proteomes" id="UP000053105"/>
    </source>
</evidence>
<dbReference type="AlphaFoldDB" id="A0A0M8ZPM4"/>
<reference evidence="1 2" key="1">
    <citation type="submission" date="2015-07" db="EMBL/GenBank/DDBJ databases">
        <title>The genome of Melipona quadrifasciata.</title>
        <authorList>
            <person name="Pan H."/>
            <person name="Kapheim K."/>
        </authorList>
    </citation>
    <scope>NUCLEOTIDE SEQUENCE [LARGE SCALE GENOMIC DNA]</scope>
    <source>
        <strain evidence="1">0111107301</strain>
        <tissue evidence="1">Whole body</tissue>
    </source>
</reference>
<accession>A0A0M8ZPM4</accession>
<protein>
    <submittedName>
        <fullName evidence="1">Uncharacterized protein</fullName>
    </submittedName>
</protein>
<proteinExistence type="predicted"/>
<sequence>MEVGVKRESTDTEKRCNNEAMTKDINLSELSKTFDRTSRVTAPTYQGREAAQGGNCQLTVINSLSQVAVIKPAISPSLGTGWAPNDPGSASGPIERRGHTYETTQAALNIQSMVLVALSPGRPLQTRGEAGVHGTAMSSIVMLGLRTNGENLDFFGLLGGDSAKVTLLRGGLLGGGCGGGGGGGRAAISGGGGGVGREMAGDSPGLSSSIIAMIITDYHKNTVKSHEIYFAVNITYVILSVKIENEFFYQLLPATNESFRIPLGFTVLVNHILQTDSRRFQTTKLSRKLHFFRKLQLADIVRNHVISTYPRAISVKPYVGDSGPRYHEGDRQTNDYLGDMSQPCCMNAARANQRLLMMLKSFAMLDVGMCGDPCDPCGCCSVGSFLVVIVGSPPLLRNVVVASIFTLNTMQTVLGRIAMPYGENSGDFWDCLVLVWKDGS</sequence>
<keyword evidence="2" id="KW-1185">Reference proteome</keyword>
<name>A0A0M8ZPM4_9HYME</name>
<dbReference type="EMBL" id="KQ436160">
    <property type="protein sequence ID" value="KOX67416.1"/>
    <property type="molecule type" value="Genomic_DNA"/>
</dbReference>
<dbReference type="Proteomes" id="UP000053105">
    <property type="component" value="Unassembled WGS sequence"/>
</dbReference>
<gene>
    <name evidence="1" type="ORF">WN51_08941</name>
</gene>
<evidence type="ECO:0000313" key="1">
    <source>
        <dbReference type="EMBL" id="KOX67416.1"/>
    </source>
</evidence>
<dbReference type="OrthoDB" id="10656494at2759"/>